<gene>
    <name evidence="3" type="ORF">HINF_LOCUS61476</name>
    <name evidence="2" type="ORF">HINF_LOCUS633</name>
</gene>
<protein>
    <submittedName>
        <fullName evidence="3">Hypothetical_protein</fullName>
    </submittedName>
</protein>
<dbReference type="Proteomes" id="UP001642409">
    <property type="component" value="Unassembled WGS sequence"/>
</dbReference>
<comment type="caution">
    <text evidence="2">The sequence shown here is derived from an EMBL/GenBank/DDBJ whole genome shotgun (WGS) entry which is preliminary data.</text>
</comment>
<accession>A0AA86TH04</accession>
<reference evidence="2" key="1">
    <citation type="submission" date="2023-06" db="EMBL/GenBank/DDBJ databases">
        <authorList>
            <person name="Kurt Z."/>
        </authorList>
    </citation>
    <scope>NUCLEOTIDE SEQUENCE</scope>
</reference>
<name>A0AA86TH04_9EUKA</name>
<dbReference type="EMBL" id="CATOUU010000011">
    <property type="protein sequence ID" value="CAI9912988.1"/>
    <property type="molecule type" value="Genomic_DNA"/>
</dbReference>
<proteinExistence type="predicted"/>
<keyword evidence="1" id="KW-1133">Transmembrane helix</keyword>
<dbReference type="EMBL" id="CAXDID020000368">
    <property type="protein sequence ID" value="CAL6082920.1"/>
    <property type="molecule type" value="Genomic_DNA"/>
</dbReference>
<evidence type="ECO:0000313" key="4">
    <source>
        <dbReference type="Proteomes" id="UP001642409"/>
    </source>
</evidence>
<keyword evidence="4" id="KW-1185">Reference proteome</keyword>
<dbReference type="AlphaFoldDB" id="A0AA86TH04"/>
<feature type="transmembrane region" description="Helical" evidence="1">
    <location>
        <begin position="75"/>
        <end position="96"/>
    </location>
</feature>
<reference evidence="3 4" key="2">
    <citation type="submission" date="2024-07" db="EMBL/GenBank/DDBJ databases">
        <authorList>
            <person name="Akdeniz Z."/>
        </authorList>
    </citation>
    <scope>NUCLEOTIDE SEQUENCE [LARGE SCALE GENOMIC DNA]</scope>
</reference>
<sequence length="124" mass="14044">MGTRLSTKYQITESVIKTTGSINRYPTCFVSLIKVIFSILSCQMPTKFTIPLMLLSVENFLNYTLSVICSSNKHILWFQTYVAALFSFMEILISVLKKVAFLVSSQQSNVSANKLVIVLIYLKM</sequence>
<feature type="transmembrane region" description="Helical" evidence="1">
    <location>
        <begin position="32"/>
        <end position="55"/>
    </location>
</feature>
<evidence type="ECO:0000313" key="2">
    <source>
        <dbReference type="EMBL" id="CAI9912988.1"/>
    </source>
</evidence>
<evidence type="ECO:0000313" key="3">
    <source>
        <dbReference type="EMBL" id="CAL6082920.1"/>
    </source>
</evidence>
<evidence type="ECO:0000256" key="1">
    <source>
        <dbReference type="SAM" id="Phobius"/>
    </source>
</evidence>
<keyword evidence="1" id="KW-0812">Transmembrane</keyword>
<organism evidence="2">
    <name type="scientific">Hexamita inflata</name>
    <dbReference type="NCBI Taxonomy" id="28002"/>
    <lineage>
        <taxon>Eukaryota</taxon>
        <taxon>Metamonada</taxon>
        <taxon>Diplomonadida</taxon>
        <taxon>Hexamitidae</taxon>
        <taxon>Hexamitinae</taxon>
        <taxon>Hexamita</taxon>
    </lineage>
</organism>
<keyword evidence="1" id="KW-0472">Membrane</keyword>